<gene>
    <name evidence="2" type="ORF">FD34_GL000644</name>
</gene>
<dbReference type="SUPFAM" id="SSF53448">
    <property type="entry name" value="Nucleotide-diphospho-sugar transferases"/>
    <property type="match status" value="1"/>
</dbReference>
<feature type="domain" description="Glycosyltransferase 2-like" evidence="1">
    <location>
        <begin position="4"/>
        <end position="95"/>
    </location>
</feature>
<dbReference type="Gene3D" id="3.90.550.10">
    <property type="entry name" value="Spore Coat Polysaccharide Biosynthesis Protein SpsA, Chain A"/>
    <property type="match status" value="1"/>
</dbReference>
<proteinExistence type="predicted"/>
<protein>
    <submittedName>
        <fullName evidence="2">Glycosyltransferase</fullName>
    </submittedName>
</protein>
<dbReference type="PANTHER" id="PTHR22916">
    <property type="entry name" value="GLYCOSYLTRANSFERASE"/>
    <property type="match status" value="1"/>
</dbReference>
<dbReference type="GO" id="GO:0016758">
    <property type="term" value="F:hexosyltransferase activity"/>
    <property type="evidence" value="ECO:0007669"/>
    <property type="project" value="UniProtKB-ARBA"/>
</dbReference>
<dbReference type="PANTHER" id="PTHR22916:SF3">
    <property type="entry name" value="UDP-GLCNAC:BETAGAL BETA-1,3-N-ACETYLGLUCOSAMINYLTRANSFERASE-LIKE PROTEIN 1"/>
    <property type="match status" value="1"/>
</dbReference>
<organism evidence="2 3">
    <name type="scientific">Limosilactobacillus pontis DSM 8475</name>
    <dbReference type="NCBI Taxonomy" id="1423794"/>
    <lineage>
        <taxon>Bacteria</taxon>
        <taxon>Bacillati</taxon>
        <taxon>Bacillota</taxon>
        <taxon>Bacilli</taxon>
        <taxon>Lactobacillales</taxon>
        <taxon>Lactobacillaceae</taxon>
        <taxon>Limosilactobacillus</taxon>
    </lineage>
</organism>
<dbReference type="Proteomes" id="UP000051085">
    <property type="component" value="Unassembled WGS sequence"/>
</dbReference>
<sequence>MLLTVIIPAFNCEKTIARSIKSTGVYSNNEIEVIAINNGSTDSTEKIIKKIIKKNKNVKYAESISGVSNARNKGIELSTGKWITFLDADDYITDTRKFDLKKYSSPSFASTDLIFFNYFVGHSKVNLYSMTETKNDVKQLLTTVLENPTKYLTVWGKLYRTNTIKKNGIHFDTSLSYSEDSEFLIRYLLSCRHVVFEDSFLYNYCLSEDSTVRKYNPSMINEYQKAIQKIRKDTFPYPYLKRSYLIFVLMQFNLMMVHNVFIEPSNQLQQLKAMCKKEYMAEALTAINLGDIFTPRLTPLVLCKYHFYFPASLIYKFRVFQNTKEQ</sequence>
<accession>A0A922PTW5</accession>
<evidence type="ECO:0000259" key="1">
    <source>
        <dbReference type="Pfam" id="PF00535"/>
    </source>
</evidence>
<dbReference type="CDD" id="cd00761">
    <property type="entry name" value="Glyco_tranf_GTA_type"/>
    <property type="match status" value="1"/>
</dbReference>
<name>A0A922PTW5_9LACO</name>
<evidence type="ECO:0000313" key="2">
    <source>
        <dbReference type="EMBL" id="KRM35585.1"/>
    </source>
</evidence>
<dbReference type="GeneID" id="87979202"/>
<dbReference type="EMBL" id="AZGO01000062">
    <property type="protein sequence ID" value="KRM35585.1"/>
    <property type="molecule type" value="Genomic_DNA"/>
</dbReference>
<dbReference type="Pfam" id="PF00535">
    <property type="entry name" value="Glycos_transf_2"/>
    <property type="match status" value="1"/>
</dbReference>
<evidence type="ECO:0000313" key="3">
    <source>
        <dbReference type="Proteomes" id="UP000051085"/>
    </source>
</evidence>
<dbReference type="InterPro" id="IPR001173">
    <property type="entry name" value="Glyco_trans_2-like"/>
</dbReference>
<dbReference type="InterPro" id="IPR029044">
    <property type="entry name" value="Nucleotide-diphossugar_trans"/>
</dbReference>
<comment type="caution">
    <text evidence="2">The sequence shown here is derived from an EMBL/GenBank/DDBJ whole genome shotgun (WGS) entry which is preliminary data.</text>
</comment>
<reference evidence="2 3" key="1">
    <citation type="journal article" date="2015" name="Genome Announc.">
        <title>Expanding the biotechnology potential of lactobacilli through comparative genomics of 213 strains and associated genera.</title>
        <authorList>
            <person name="Sun Z."/>
            <person name="Harris H.M."/>
            <person name="McCann A."/>
            <person name="Guo C."/>
            <person name="Argimon S."/>
            <person name="Zhang W."/>
            <person name="Yang X."/>
            <person name="Jeffery I.B."/>
            <person name="Cooney J.C."/>
            <person name="Kagawa T.F."/>
            <person name="Liu W."/>
            <person name="Song Y."/>
            <person name="Salvetti E."/>
            <person name="Wrobel A."/>
            <person name="Rasinkangas P."/>
            <person name="Parkhill J."/>
            <person name="Rea M.C."/>
            <person name="O'Sullivan O."/>
            <person name="Ritari J."/>
            <person name="Douillard F.P."/>
            <person name="Paul Ross R."/>
            <person name="Yang R."/>
            <person name="Briner A.E."/>
            <person name="Felis G.E."/>
            <person name="de Vos W.M."/>
            <person name="Barrangou R."/>
            <person name="Klaenhammer T.R."/>
            <person name="Caufield P.W."/>
            <person name="Cui Y."/>
            <person name="Zhang H."/>
            <person name="O'Toole P.W."/>
        </authorList>
    </citation>
    <scope>NUCLEOTIDE SEQUENCE [LARGE SCALE GENOMIC DNA]</scope>
    <source>
        <strain evidence="2 3">DSM 8475</strain>
    </source>
</reference>
<dbReference type="AlphaFoldDB" id="A0A922PTW5"/>
<dbReference type="RefSeq" id="WP_057807941.1">
    <property type="nucleotide sequence ID" value="NZ_AZGO01000062.1"/>
</dbReference>